<feature type="compositionally biased region" description="Basic and acidic residues" evidence="6">
    <location>
        <begin position="436"/>
        <end position="461"/>
    </location>
</feature>
<dbReference type="EMBL" id="JAKWBI020000562">
    <property type="protein sequence ID" value="KAJ2893823.1"/>
    <property type="molecule type" value="Genomic_DNA"/>
</dbReference>
<dbReference type="InterPro" id="IPR001293">
    <property type="entry name" value="Znf_TRAF"/>
</dbReference>
<organism evidence="9 10">
    <name type="scientific">Zalerion maritima</name>
    <dbReference type="NCBI Taxonomy" id="339359"/>
    <lineage>
        <taxon>Eukaryota</taxon>
        <taxon>Fungi</taxon>
        <taxon>Dikarya</taxon>
        <taxon>Ascomycota</taxon>
        <taxon>Pezizomycotina</taxon>
        <taxon>Sordariomycetes</taxon>
        <taxon>Lulworthiomycetidae</taxon>
        <taxon>Lulworthiales</taxon>
        <taxon>Lulworthiaceae</taxon>
        <taxon>Zalerion</taxon>
    </lineage>
</organism>
<dbReference type="SUPFAM" id="SSF57850">
    <property type="entry name" value="RING/U-box"/>
    <property type="match status" value="1"/>
</dbReference>
<dbReference type="SMART" id="SM00184">
    <property type="entry name" value="RING"/>
    <property type="match status" value="1"/>
</dbReference>
<evidence type="ECO:0000259" key="7">
    <source>
        <dbReference type="PROSITE" id="PS50089"/>
    </source>
</evidence>
<evidence type="ECO:0000259" key="8">
    <source>
        <dbReference type="PROSITE" id="PS50145"/>
    </source>
</evidence>
<dbReference type="InterPro" id="IPR001841">
    <property type="entry name" value="Znf_RING"/>
</dbReference>
<dbReference type="PROSITE" id="PS50145">
    <property type="entry name" value="ZF_TRAF"/>
    <property type="match status" value="1"/>
</dbReference>
<evidence type="ECO:0000256" key="3">
    <source>
        <dbReference type="ARBA" id="ARBA00022833"/>
    </source>
</evidence>
<dbReference type="Proteomes" id="UP001201980">
    <property type="component" value="Unassembled WGS sequence"/>
</dbReference>
<proteinExistence type="predicted"/>
<dbReference type="AlphaFoldDB" id="A0AAD5WNR0"/>
<keyword evidence="5" id="KW-0175">Coiled coil</keyword>
<comment type="caution">
    <text evidence="9">The sequence shown here is derived from an EMBL/GenBank/DDBJ whole genome shotgun (WGS) entry which is preliminary data.</text>
</comment>
<keyword evidence="2 4" id="KW-0863">Zinc-finger</keyword>
<feature type="domain" description="RING-type" evidence="7">
    <location>
        <begin position="57"/>
        <end position="95"/>
    </location>
</feature>
<dbReference type="GO" id="GO:0008270">
    <property type="term" value="F:zinc ion binding"/>
    <property type="evidence" value="ECO:0007669"/>
    <property type="project" value="UniProtKB-KW"/>
</dbReference>
<dbReference type="Gene3D" id="3.30.40.10">
    <property type="entry name" value="Zinc/RING finger domain, C3HC4 (zinc finger)"/>
    <property type="match status" value="2"/>
</dbReference>
<evidence type="ECO:0000256" key="5">
    <source>
        <dbReference type="SAM" id="Coils"/>
    </source>
</evidence>
<dbReference type="InterPro" id="IPR013083">
    <property type="entry name" value="Znf_RING/FYVE/PHD"/>
</dbReference>
<feature type="zinc finger region" description="TRAF-type" evidence="4">
    <location>
        <begin position="194"/>
        <end position="248"/>
    </location>
</feature>
<feature type="region of interest" description="Disordered" evidence="6">
    <location>
        <begin position="1"/>
        <end position="36"/>
    </location>
</feature>
<dbReference type="SUPFAM" id="SSF49599">
    <property type="entry name" value="TRAF domain-like"/>
    <property type="match status" value="2"/>
</dbReference>
<keyword evidence="1 4" id="KW-0479">Metal-binding</keyword>
<evidence type="ECO:0000256" key="2">
    <source>
        <dbReference type="ARBA" id="ARBA00022771"/>
    </source>
</evidence>
<evidence type="ECO:0000256" key="1">
    <source>
        <dbReference type="ARBA" id="ARBA00022723"/>
    </source>
</evidence>
<evidence type="ECO:0000256" key="6">
    <source>
        <dbReference type="SAM" id="MobiDB-lite"/>
    </source>
</evidence>
<accession>A0AAD5WNR0</accession>
<evidence type="ECO:0000313" key="9">
    <source>
        <dbReference type="EMBL" id="KAJ2893823.1"/>
    </source>
</evidence>
<dbReference type="Pfam" id="PF02176">
    <property type="entry name" value="zf-TRAF"/>
    <property type="match status" value="1"/>
</dbReference>
<dbReference type="PANTHER" id="PTHR10131">
    <property type="entry name" value="TNF RECEPTOR ASSOCIATED FACTOR"/>
    <property type="match status" value="1"/>
</dbReference>
<dbReference type="PROSITE" id="PS00518">
    <property type="entry name" value="ZF_RING_1"/>
    <property type="match status" value="1"/>
</dbReference>
<reference evidence="9" key="1">
    <citation type="submission" date="2022-07" db="EMBL/GenBank/DDBJ databases">
        <title>Draft genome sequence of Zalerion maritima ATCC 34329, a (micro)plastics degrading marine fungus.</title>
        <authorList>
            <person name="Paco A."/>
            <person name="Goncalves M.F.M."/>
            <person name="Rocha-Santos T.A.P."/>
            <person name="Alves A."/>
        </authorList>
    </citation>
    <scope>NUCLEOTIDE SEQUENCE</scope>
    <source>
        <strain evidence="9">ATCC 34329</strain>
    </source>
</reference>
<feature type="domain" description="TRAF-type" evidence="8">
    <location>
        <begin position="194"/>
        <end position="248"/>
    </location>
</feature>
<name>A0AAD5WNR0_9PEZI</name>
<protein>
    <submittedName>
        <fullName evidence="9">Uncharacterized protein</fullName>
    </submittedName>
</protein>
<sequence length="461" mass="51278">MPPPNTPEEGLPEVDGPSRINSPGSSNSPNLDSTTSTPTLNFQALEYVDPVDQELICPICRDPLLDPYTTVCEHTFCLECICKAHAISHDCPTDRTPIHFPTDITKAAKIVRNQLDSLRVRCPYSTEGCNEICSRSQVEDHVTKLCIFAPVDCPDDACTKKVCRRDAARNECLHFTMPCEHCERPVECLSMQRHIDHDCPKSHQPCQHCSLKFPRSALEDHESECDDAMIPCDHAGVGCSVSVKQRELPVHLRSCPYTLLEKLGSLVTEQRDKITQLEKRDREMERRLKSLEFHTMHPSCSEYPRSRAIASSTTADGMGEEAALDEALRSNASTGGVPPPFESMDQYLLALYESAESKMDNLQKSLNDLEGRQTVMLLNETMPIKEQLAEMRSNIGAQGMHVRWLMNLRIQERARNAAASAMSGMGGGMSGLGSDSHGDPEDGRGFGRRLSDSLRENPPRL</sequence>
<evidence type="ECO:0000256" key="4">
    <source>
        <dbReference type="PROSITE-ProRule" id="PRU00207"/>
    </source>
</evidence>
<dbReference type="PANTHER" id="PTHR10131:SF94">
    <property type="entry name" value="TNF RECEPTOR-ASSOCIATED FACTOR 4"/>
    <property type="match status" value="1"/>
</dbReference>
<feature type="coiled-coil region" evidence="5">
    <location>
        <begin position="260"/>
        <end position="294"/>
    </location>
</feature>
<feature type="compositionally biased region" description="Polar residues" evidence="6">
    <location>
        <begin position="19"/>
        <end position="36"/>
    </location>
</feature>
<dbReference type="PROSITE" id="PS50089">
    <property type="entry name" value="ZF_RING_2"/>
    <property type="match status" value="1"/>
</dbReference>
<gene>
    <name evidence="9" type="ORF">MKZ38_008205</name>
</gene>
<dbReference type="InterPro" id="IPR017907">
    <property type="entry name" value="Znf_RING_CS"/>
</dbReference>
<feature type="region of interest" description="Disordered" evidence="6">
    <location>
        <begin position="419"/>
        <end position="461"/>
    </location>
</feature>
<keyword evidence="10" id="KW-1185">Reference proteome</keyword>
<evidence type="ECO:0000313" key="10">
    <source>
        <dbReference type="Proteomes" id="UP001201980"/>
    </source>
</evidence>
<keyword evidence="3 4" id="KW-0862">Zinc</keyword>